<comment type="similarity">
    <text evidence="1">Belongs to the UPF0585 family.</text>
</comment>
<proteinExistence type="inferred from homology"/>
<organism evidence="2 3">
    <name type="scientific">Kwoniella newhampshirensis</name>
    <dbReference type="NCBI Taxonomy" id="1651941"/>
    <lineage>
        <taxon>Eukaryota</taxon>
        <taxon>Fungi</taxon>
        <taxon>Dikarya</taxon>
        <taxon>Basidiomycota</taxon>
        <taxon>Agaricomycotina</taxon>
        <taxon>Tremellomycetes</taxon>
        <taxon>Tremellales</taxon>
        <taxon>Cryptococcaceae</taxon>
        <taxon>Kwoniella</taxon>
    </lineage>
</organism>
<sequence length="251" mass="28554">MTYPSVISQEGSASRNLVPIIDALTPLLSSTTRSPISDHVTPPVASELSRQRNQGRRRILELGSYPYDHIVAFARRWDDIEWLGCVRDHWESSQVEERLKNIDTGENLLGPRKLDISMEEDWNRLQKDVGLASGEAFEGVIMLNLVHCVPAHLPEEVFRHLSPLISPGRRLLDGSKGWIAAYGPWLDDEGNHKSVADQEFDEKYIKAHHPDLGLRSVKSITHYAEKWGFVEEGRSEMPKGNTFVVWRVKPR</sequence>
<dbReference type="KEGG" id="kne:92179465"/>
<dbReference type="SUPFAM" id="SSF53335">
    <property type="entry name" value="S-adenosyl-L-methionine-dependent methyltransferases"/>
    <property type="match status" value="1"/>
</dbReference>
<dbReference type="PANTHER" id="PTHR20974:SF0">
    <property type="entry name" value="UPF0585 PROTEIN CG18661"/>
    <property type="match status" value="1"/>
</dbReference>
<dbReference type="Pfam" id="PF06080">
    <property type="entry name" value="DUF938"/>
    <property type="match status" value="1"/>
</dbReference>
<gene>
    <name evidence="2" type="ORF">IAR55_002206</name>
</gene>
<evidence type="ECO:0000256" key="1">
    <source>
        <dbReference type="ARBA" id="ARBA00008308"/>
    </source>
</evidence>
<dbReference type="InterPro" id="IPR029063">
    <property type="entry name" value="SAM-dependent_MTases_sf"/>
</dbReference>
<protein>
    <recommendedName>
        <fullName evidence="4">Methyltransferase type 11 domain-containing protein</fullName>
    </recommendedName>
</protein>
<comment type="caution">
    <text evidence="2">The sequence shown here is derived from an EMBL/GenBank/DDBJ whole genome shotgun (WGS) entry which is preliminary data.</text>
</comment>
<dbReference type="AlphaFoldDB" id="A0AAW0YTU3"/>
<name>A0AAW0YTU3_9TREE</name>
<dbReference type="EMBL" id="JBCAWK010000004">
    <property type="protein sequence ID" value="KAK8861387.1"/>
    <property type="molecule type" value="Genomic_DNA"/>
</dbReference>
<evidence type="ECO:0008006" key="4">
    <source>
        <dbReference type="Google" id="ProtNLM"/>
    </source>
</evidence>
<evidence type="ECO:0000313" key="2">
    <source>
        <dbReference type="EMBL" id="KAK8861387.1"/>
    </source>
</evidence>
<dbReference type="Proteomes" id="UP001388673">
    <property type="component" value="Unassembled WGS sequence"/>
</dbReference>
<dbReference type="PANTHER" id="PTHR20974">
    <property type="entry name" value="UPF0585 PROTEIN CG18661"/>
    <property type="match status" value="1"/>
</dbReference>
<keyword evidence="3" id="KW-1185">Reference proteome</keyword>
<reference evidence="2 3" key="1">
    <citation type="journal article" date="2024" name="bioRxiv">
        <title>Comparative genomics of Cryptococcus and Kwoniella reveals pathogenesis evolution and contrasting karyotype dynamics via intercentromeric recombination or chromosome fusion.</title>
        <authorList>
            <person name="Coelho M.A."/>
            <person name="David-Palma M."/>
            <person name="Shea T."/>
            <person name="Bowers K."/>
            <person name="McGinley-Smith S."/>
            <person name="Mohammad A.W."/>
            <person name="Gnirke A."/>
            <person name="Yurkov A.M."/>
            <person name="Nowrousian M."/>
            <person name="Sun S."/>
            <person name="Cuomo C.A."/>
            <person name="Heitman J."/>
        </authorList>
    </citation>
    <scope>NUCLEOTIDE SEQUENCE [LARGE SCALE GENOMIC DNA]</scope>
    <source>
        <strain evidence="2 3">CBS 13917</strain>
    </source>
</reference>
<dbReference type="RefSeq" id="XP_066804012.1">
    <property type="nucleotide sequence ID" value="XM_066945323.1"/>
</dbReference>
<dbReference type="GeneID" id="92179465"/>
<accession>A0AAW0YTU3</accession>
<evidence type="ECO:0000313" key="3">
    <source>
        <dbReference type="Proteomes" id="UP001388673"/>
    </source>
</evidence>
<dbReference type="InterPro" id="IPR010342">
    <property type="entry name" value="DUF938"/>
</dbReference>